<evidence type="ECO:0000259" key="7">
    <source>
        <dbReference type="Pfam" id="PF20684"/>
    </source>
</evidence>
<evidence type="ECO:0000256" key="5">
    <source>
        <dbReference type="ARBA" id="ARBA00038359"/>
    </source>
</evidence>
<proteinExistence type="inferred from homology"/>
<keyword evidence="3 6" id="KW-1133">Transmembrane helix</keyword>
<evidence type="ECO:0000256" key="3">
    <source>
        <dbReference type="ARBA" id="ARBA00022989"/>
    </source>
</evidence>
<dbReference type="InterPro" id="IPR052337">
    <property type="entry name" value="SAT4-like"/>
</dbReference>
<evidence type="ECO:0000313" key="9">
    <source>
        <dbReference type="Proteomes" id="UP000053095"/>
    </source>
</evidence>
<keyword evidence="2 6" id="KW-0812">Transmembrane</keyword>
<evidence type="ECO:0000313" key="8">
    <source>
        <dbReference type="EMBL" id="GAM38526.1"/>
    </source>
</evidence>
<keyword evidence="4 6" id="KW-0472">Membrane</keyword>
<sequence>MDDGSGQVVANGAGATYAPLWIFQAMATTTLILRIISRSFLTRDIGWEDVIMAFGWVCPSYSLFDIVGPNVAQAVNLASTIIITISSNTMIHAIKTTTTPSDLENTTVYALKLSLISGAINPNTIWLPKISVALLLSRLLQPKPWTKLMLIVPSVVGFVGGGIGSALITFLQCNPIAGQWDPERYHPTCWDPSVMVDYNIPWAVLSSALDIIYAIYPATMFWKMRQLPVSRKLAISILMGLGLISGGVGIYKTTLTHLLSRRDQGSDVALAVSHILNVWTTVEADFIISAACIPLSRPVWRLVIVFVGDVWGKVRKRVGLGPAVEDSAVVERSGERRVNMGYIELSERTSDVDRIATEGRERHTVREDIEMRYSSGGGWR</sequence>
<name>A0A6V8HBQ4_TALPI</name>
<dbReference type="Pfam" id="PF20684">
    <property type="entry name" value="Fung_rhodopsin"/>
    <property type="match status" value="1"/>
</dbReference>
<feature type="transmembrane region" description="Helical" evidence="6">
    <location>
        <begin position="233"/>
        <end position="251"/>
    </location>
</feature>
<dbReference type="EMBL" id="DF933829">
    <property type="protein sequence ID" value="GAM38526.1"/>
    <property type="molecule type" value="Genomic_DNA"/>
</dbReference>
<keyword evidence="9" id="KW-1185">Reference proteome</keyword>
<organism evidence="8 9">
    <name type="scientific">Talaromyces pinophilus</name>
    <name type="common">Penicillium pinophilum</name>
    <dbReference type="NCBI Taxonomy" id="128442"/>
    <lineage>
        <taxon>Eukaryota</taxon>
        <taxon>Fungi</taxon>
        <taxon>Dikarya</taxon>
        <taxon>Ascomycota</taxon>
        <taxon>Pezizomycotina</taxon>
        <taxon>Eurotiomycetes</taxon>
        <taxon>Eurotiomycetidae</taxon>
        <taxon>Eurotiales</taxon>
        <taxon>Trichocomaceae</taxon>
        <taxon>Talaromyces</taxon>
        <taxon>Talaromyces sect. Talaromyces</taxon>
    </lineage>
</organism>
<evidence type="ECO:0000256" key="2">
    <source>
        <dbReference type="ARBA" id="ARBA00022692"/>
    </source>
</evidence>
<feature type="transmembrane region" description="Helical" evidence="6">
    <location>
        <begin position="20"/>
        <end position="37"/>
    </location>
</feature>
<feature type="transmembrane region" description="Helical" evidence="6">
    <location>
        <begin position="200"/>
        <end position="221"/>
    </location>
</feature>
<comment type="subcellular location">
    <subcellularLocation>
        <location evidence="1">Membrane</location>
        <topology evidence="1">Multi-pass membrane protein</topology>
    </subcellularLocation>
</comment>
<feature type="transmembrane region" description="Helical" evidence="6">
    <location>
        <begin position="148"/>
        <end position="171"/>
    </location>
</feature>
<reference evidence="9" key="1">
    <citation type="journal article" date="2015" name="Genome Announc.">
        <title>Draft genome sequence of Talaromyces cellulolyticus strain Y-94, a source of lignocellulosic biomass-degrading enzymes.</title>
        <authorList>
            <person name="Fujii T."/>
            <person name="Koike H."/>
            <person name="Sawayama S."/>
            <person name="Yano S."/>
            <person name="Inoue H."/>
        </authorList>
    </citation>
    <scope>NUCLEOTIDE SEQUENCE [LARGE SCALE GENOMIC DNA]</scope>
    <source>
        <strain evidence="9">Y-94</strain>
    </source>
</reference>
<dbReference type="AlphaFoldDB" id="A0A6V8HBQ4"/>
<dbReference type="GO" id="GO:0016020">
    <property type="term" value="C:membrane"/>
    <property type="evidence" value="ECO:0007669"/>
    <property type="project" value="UniProtKB-SubCell"/>
</dbReference>
<protein>
    <recommendedName>
        <fullName evidence="7">Rhodopsin domain-containing protein</fullName>
    </recommendedName>
</protein>
<evidence type="ECO:0000256" key="4">
    <source>
        <dbReference type="ARBA" id="ARBA00023136"/>
    </source>
</evidence>
<dbReference type="PANTHER" id="PTHR33048:SF155">
    <property type="entry name" value="INTEGRAL MEMBRANE PROTEIN"/>
    <property type="match status" value="1"/>
</dbReference>
<dbReference type="InterPro" id="IPR049326">
    <property type="entry name" value="Rhodopsin_dom_fungi"/>
</dbReference>
<evidence type="ECO:0000256" key="1">
    <source>
        <dbReference type="ARBA" id="ARBA00004141"/>
    </source>
</evidence>
<evidence type="ECO:0000256" key="6">
    <source>
        <dbReference type="SAM" id="Phobius"/>
    </source>
</evidence>
<feature type="domain" description="Rhodopsin" evidence="7">
    <location>
        <begin position="33"/>
        <end position="301"/>
    </location>
</feature>
<comment type="similarity">
    <text evidence="5">Belongs to the SAT4 family.</text>
</comment>
<dbReference type="PANTHER" id="PTHR33048">
    <property type="entry name" value="PTH11-LIKE INTEGRAL MEMBRANE PROTEIN (AFU_ORTHOLOGUE AFUA_5G11245)"/>
    <property type="match status" value="1"/>
</dbReference>
<comment type="caution">
    <text evidence="8">The sequence shown here is derived from an EMBL/GenBank/DDBJ whole genome shotgun (WGS) entry which is preliminary data.</text>
</comment>
<accession>A0A6V8HBQ4</accession>
<dbReference type="Proteomes" id="UP000053095">
    <property type="component" value="Unassembled WGS sequence"/>
</dbReference>
<gene>
    <name evidence="8" type="ORF">TCE0_033r09314</name>
</gene>